<dbReference type="GO" id="GO:0047372">
    <property type="term" value="F:monoacylglycerol lipase activity"/>
    <property type="evidence" value="ECO:0007669"/>
    <property type="project" value="TreeGrafter"/>
</dbReference>
<protein>
    <submittedName>
        <fullName evidence="3">Alpha/beta fold hydrolase</fullName>
    </submittedName>
</protein>
<dbReference type="SUPFAM" id="SSF53474">
    <property type="entry name" value="alpha/beta-Hydrolases"/>
    <property type="match status" value="1"/>
</dbReference>
<accession>A0A939EK95</accession>
<dbReference type="PANTHER" id="PTHR43798:SF5">
    <property type="entry name" value="MONOACYLGLYCEROL LIPASE ABHD6"/>
    <property type="match status" value="1"/>
</dbReference>
<dbReference type="PRINTS" id="PR00111">
    <property type="entry name" value="ABHYDROLASE"/>
</dbReference>
<dbReference type="InterPro" id="IPR000073">
    <property type="entry name" value="AB_hydrolase_1"/>
</dbReference>
<feature type="domain" description="AB hydrolase-1" evidence="2">
    <location>
        <begin position="27"/>
        <end position="249"/>
    </location>
</feature>
<comment type="caution">
    <text evidence="3">The sequence shown here is derived from an EMBL/GenBank/DDBJ whole genome shotgun (WGS) entry which is preliminary data.</text>
</comment>
<dbReference type="InterPro" id="IPR029058">
    <property type="entry name" value="AB_hydrolase_fold"/>
</dbReference>
<dbReference type="PANTHER" id="PTHR43798">
    <property type="entry name" value="MONOACYLGLYCEROL LIPASE"/>
    <property type="match status" value="1"/>
</dbReference>
<proteinExistence type="predicted"/>
<dbReference type="Proteomes" id="UP000664096">
    <property type="component" value="Unassembled WGS sequence"/>
</dbReference>
<keyword evidence="3" id="KW-0378">Hydrolase</keyword>
<reference evidence="3" key="1">
    <citation type="submission" date="2020-12" db="EMBL/GenBank/DDBJ databases">
        <title>Oil enriched cultivation method for isolating marine PHA-producing bacteria.</title>
        <authorList>
            <person name="Zheng W."/>
            <person name="Yu S."/>
            <person name="Huang Y."/>
        </authorList>
    </citation>
    <scope>NUCLEOTIDE SEQUENCE</scope>
    <source>
        <strain evidence="3">SY-2-12</strain>
    </source>
</reference>
<gene>
    <name evidence="3" type="ORF">JF539_26605</name>
</gene>
<evidence type="ECO:0000256" key="1">
    <source>
        <dbReference type="SAM" id="MobiDB-lite"/>
    </source>
</evidence>
<evidence type="ECO:0000313" key="3">
    <source>
        <dbReference type="EMBL" id="MBN9673957.1"/>
    </source>
</evidence>
<dbReference type="Gene3D" id="3.40.50.1820">
    <property type="entry name" value="alpha/beta hydrolase"/>
    <property type="match status" value="1"/>
</dbReference>
<evidence type="ECO:0000313" key="4">
    <source>
        <dbReference type="Proteomes" id="UP000664096"/>
    </source>
</evidence>
<feature type="region of interest" description="Disordered" evidence="1">
    <location>
        <begin position="1"/>
        <end position="20"/>
    </location>
</feature>
<dbReference type="InterPro" id="IPR050266">
    <property type="entry name" value="AB_hydrolase_sf"/>
</dbReference>
<dbReference type="GO" id="GO:0046464">
    <property type="term" value="P:acylglycerol catabolic process"/>
    <property type="evidence" value="ECO:0007669"/>
    <property type="project" value="TreeGrafter"/>
</dbReference>
<dbReference type="RefSeq" id="WP_207144264.1">
    <property type="nucleotide sequence ID" value="NZ_JAEKJZ010000009.1"/>
</dbReference>
<dbReference type="EMBL" id="JAEKJZ010000009">
    <property type="protein sequence ID" value="MBN9673957.1"/>
    <property type="molecule type" value="Genomic_DNA"/>
</dbReference>
<dbReference type="AlphaFoldDB" id="A0A939EK95"/>
<dbReference type="Pfam" id="PF00561">
    <property type="entry name" value="Abhydrolase_1"/>
    <property type="match status" value="1"/>
</dbReference>
<dbReference type="GO" id="GO:0016020">
    <property type="term" value="C:membrane"/>
    <property type="evidence" value="ECO:0007669"/>
    <property type="project" value="TreeGrafter"/>
</dbReference>
<organism evidence="3 4">
    <name type="scientific">Roseibium aggregatum</name>
    <dbReference type="NCBI Taxonomy" id="187304"/>
    <lineage>
        <taxon>Bacteria</taxon>
        <taxon>Pseudomonadati</taxon>
        <taxon>Pseudomonadota</taxon>
        <taxon>Alphaproteobacteria</taxon>
        <taxon>Hyphomicrobiales</taxon>
        <taxon>Stappiaceae</taxon>
        <taxon>Roseibium</taxon>
    </lineage>
</organism>
<name>A0A939EK95_9HYPH</name>
<sequence>MSDLSPSAKTHLPFKDQEATGEDTGAPVILLHGFGGDRQTWINIQTGLAAKKRSIAFDLPGHGDALDWPRIGNAGVAAKAVAQSLEALGLERVHLVGHSMGGAIAALVALKNPDKVASLTLLAPGGFGPEINHKLLRRYAAATELPEMEMLLEQFFGWEFKLPKFLAKTAAEGRARPGAVATLEAIAEEIIDGTVQKTLPRNELAALPMPIKVIWGTQDRVLPTRQSHKLPGIVATHIFERVGHMPHLEIPNKVVRLILQNAVCD</sequence>
<evidence type="ECO:0000259" key="2">
    <source>
        <dbReference type="Pfam" id="PF00561"/>
    </source>
</evidence>